<dbReference type="Pfam" id="PF00098">
    <property type="entry name" value="zf-CCHC"/>
    <property type="match status" value="1"/>
</dbReference>
<evidence type="ECO:0000313" key="5">
    <source>
        <dbReference type="EMBL" id="KAG7527180.1"/>
    </source>
</evidence>
<evidence type="ECO:0000256" key="2">
    <source>
        <dbReference type="PROSITE-ProRule" id="PRU00047"/>
    </source>
</evidence>
<sequence>MEAIPRFSGSEPKLFLRKFEAAMLMLKEDVDERKAIYLATAMDPDTAADRWLESVPSGLRGNYPLMVDSFKKKFCKDEMDTEKGMIALNRLSEMKLADEDIGVVRDGKSRNRKYVEEVEKLLTKIPKDTTETSKAVALLANMGAHTRRLIQNRRLYKFDEIMDFVRDMGEMDVDEVRRNVMIDRGSGWRNSYTFSPQTSPQQYRPQQPLRSFNSSYQQRQPQYSQQATYSGSSSFDDQNIPPEDSSRRMNKGSVAPDQQVRIDSWMKAHPGVSDPPAESNFPLTPGTLPAGNSECYRCGQRGHRSRDCTGNPLPQMEQRYRYNVSSRKIADRSFSFGTGANAAAPIRSIAYREPEYRDMDEDYEYGLSSAPSWEVRETGRGWLDSENDYGLGQ</sequence>
<dbReference type="InterPro" id="IPR036875">
    <property type="entry name" value="Znf_CCHC_sf"/>
</dbReference>
<dbReference type="GO" id="GO:0008270">
    <property type="term" value="F:zinc ion binding"/>
    <property type="evidence" value="ECO:0007669"/>
    <property type="project" value="UniProtKB-KW"/>
</dbReference>
<evidence type="ECO:0000256" key="3">
    <source>
        <dbReference type="SAM" id="MobiDB-lite"/>
    </source>
</evidence>
<keyword evidence="2" id="KW-0862">Zinc</keyword>
<dbReference type="InterPro" id="IPR001878">
    <property type="entry name" value="Znf_CCHC"/>
</dbReference>
<reference evidence="5" key="1">
    <citation type="submission" date="2020-04" db="EMBL/GenBank/DDBJ databases">
        <title>Analysis of mating type loci in Filobasidium floriforme.</title>
        <authorList>
            <person name="Nowrousian M."/>
        </authorList>
    </citation>
    <scope>NUCLEOTIDE SEQUENCE</scope>
    <source>
        <strain evidence="5">CBS 6242</strain>
    </source>
</reference>
<feature type="compositionally biased region" description="Low complexity" evidence="3">
    <location>
        <begin position="214"/>
        <end position="226"/>
    </location>
</feature>
<gene>
    <name evidence="5" type="ORF">FFLO_07193</name>
</gene>
<feature type="compositionally biased region" description="Polar residues" evidence="3">
    <location>
        <begin position="227"/>
        <end position="237"/>
    </location>
</feature>
<feature type="region of interest" description="Disordered" evidence="3">
    <location>
        <begin position="187"/>
        <end position="257"/>
    </location>
</feature>
<organism evidence="5 6">
    <name type="scientific">Filobasidium floriforme</name>
    <dbReference type="NCBI Taxonomy" id="5210"/>
    <lineage>
        <taxon>Eukaryota</taxon>
        <taxon>Fungi</taxon>
        <taxon>Dikarya</taxon>
        <taxon>Basidiomycota</taxon>
        <taxon>Agaricomycotina</taxon>
        <taxon>Tremellomycetes</taxon>
        <taxon>Filobasidiales</taxon>
        <taxon>Filobasidiaceae</taxon>
        <taxon>Filobasidium</taxon>
    </lineage>
</organism>
<dbReference type="AlphaFoldDB" id="A0A8K0JDS2"/>
<comment type="caution">
    <text evidence="5">The sequence shown here is derived from an EMBL/GenBank/DDBJ whole genome shotgun (WGS) entry which is preliminary data.</text>
</comment>
<dbReference type="SUPFAM" id="SSF57756">
    <property type="entry name" value="Retrovirus zinc finger-like domains"/>
    <property type="match status" value="1"/>
</dbReference>
<accession>A0A8K0JDS2</accession>
<dbReference type="EMBL" id="JABELV010000478">
    <property type="protein sequence ID" value="KAG7527180.1"/>
    <property type="molecule type" value="Genomic_DNA"/>
</dbReference>
<keyword evidence="6" id="KW-1185">Reference proteome</keyword>
<dbReference type="PROSITE" id="PS50158">
    <property type="entry name" value="ZF_CCHC"/>
    <property type="match status" value="1"/>
</dbReference>
<dbReference type="SMART" id="SM00343">
    <property type="entry name" value="ZnF_C2HC"/>
    <property type="match status" value="1"/>
</dbReference>
<dbReference type="GO" id="GO:0006397">
    <property type="term" value="P:mRNA processing"/>
    <property type="evidence" value="ECO:0007669"/>
    <property type="project" value="UniProtKB-KW"/>
</dbReference>
<evidence type="ECO:0000313" key="6">
    <source>
        <dbReference type="Proteomes" id="UP000812966"/>
    </source>
</evidence>
<dbReference type="Proteomes" id="UP000812966">
    <property type="component" value="Unassembled WGS sequence"/>
</dbReference>
<feature type="domain" description="CCHC-type" evidence="4">
    <location>
        <begin position="295"/>
        <end position="308"/>
    </location>
</feature>
<dbReference type="GO" id="GO:0003676">
    <property type="term" value="F:nucleic acid binding"/>
    <property type="evidence" value="ECO:0007669"/>
    <property type="project" value="InterPro"/>
</dbReference>
<name>A0A8K0JDS2_9TREE</name>
<keyword evidence="1" id="KW-0507">mRNA processing</keyword>
<protein>
    <recommendedName>
        <fullName evidence="4">CCHC-type domain-containing protein</fullName>
    </recommendedName>
</protein>
<evidence type="ECO:0000256" key="1">
    <source>
        <dbReference type="ARBA" id="ARBA00022664"/>
    </source>
</evidence>
<keyword evidence="2" id="KW-0479">Metal-binding</keyword>
<feature type="compositionally biased region" description="Polar residues" evidence="3">
    <location>
        <begin position="188"/>
        <end position="213"/>
    </location>
</feature>
<proteinExistence type="predicted"/>
<dbReference type="Gene3D" id="4.10.60.10">
    <property type="entry name" value="Zinc finger, CCHC-type"/>
    <property type="match status" value="1"/>
</dbReference>
<evidence type="ECO:0000259" key="4">
    <source>
        <dbReference type="PROSITE" id="PS50158"/>
    </source>
</evidence>
<keyword evidence="2" id="KW-0863">Zinc-finger</keyword>
<dbReference type="OrthoDB" id="3260975at2759"/>